<dbReference type="EMBL" id="CAMXCT020004101">
    <property type="protein sequence ID" value="CAL1161035.1"/>
    <property type="molecule type" value="Genomic_DNA"/>
</dbReference>
<accession>A0A9P1GBW6</accession>
<name>A0A9P1GBW6_9DINO</name>
<organism evidence="2">
    <name type="scientific">Cladocopium goreaui</name>
    <dbReference type="NCBI Taxonomy" id="2562237"/>
    <lineage>
        <taxon>Eukaryota</taxon>
        <taxon>Sar</taxon>
        <taxon>Alveolata</taxon>
        <taxon>Dinophyceae</taxon>
        <taxon>Suessiales</taxon>
        <taxon>Symbiodiniaceae</taxon>
        <taxon>Cladocopium</taxon>
    </lineage>
</organism>
<comment type="caution">
    <text evidence="2">The sequence shown here is derived from an EMBL/GenBank/DDBJ whole genome shotgun (WGS) entry which is preliminary data.</text>
</comment>
<dbReference type="EMBL" id="CAMXCT030004101">
    <property type="protein sequence ID" value="CAL4794972.1"/>
    <property type="molecule type" value="Genomic_DNA"/>
</dbReference>
<gene>
    <name evidence="2" type="ORF">C1SCF055_LOCUS33198</name>
</gene>
<proteinExistence type="predicted"/>
<evidence type="ECO:0000313" key="3">
    <source>
        <dbReference type="EMBL" id="CAL1161035.1"/>
    </source>
</evidence>
<evidence type="ECO:0000313" key="2">
    <source>
        <dbReference type="EMBL" id="CAI4007660.1"/>
    </source>
</evidence>
<evidence type="ECO:0000313" key="4">
    <source>
        <dbReference type="Proteomes" id="UP001152797"/>
    </source>
</evidence>
<dbReference type="Proteomes" id="UP001152797">
    <property type="component" value="Unassembled WGS sequence"/>
</dbReference>
<feature type="region of interest" description="Disordered" evidence="1">
    <location>
        <begin position="284"/>
        <end position="312"/>
    </location>
</feature>
<reference evidence="3" key="2">
    <citation type="submission" date="2024-04" db="EMBL/GenBank/DDBJ databases">
        <authorList>
            <person name="Chen Y."/>
            <person name="Shah S."/>
            <person name="Dougan E. K."/>
            <person name="Thang M."/>
            <person name="Chan C."/>
        </authorList>
    </citation>
    <scope>NUCLEOTIDE SEQUENCE [LARGE SCALE GENOMIC DNA]</scope>
</reference>
<evidence type="ECO:0000256" key="1">
    <source>
        <dbReference type="SAM" id="MobiDB-lite"/>
    </source>
</evidence>
<sequence>MVRKAEWLNSPLALTQRCSNLLMKWGLPIILLHLVDYVVQSTPPSEWARDTVLLDGFSGQQALSQYYREQGLAADHFDLLDGPDGDILEPKGFCQIIKKVLKIAPCGLLFGGPPCGSWVYINRATSKRQARRIFGDCSRLYVRHANTITTRWIMLGLLAASRAVQWLTEQPRSSVMMLCPYVRYAALALRPLCWKVVSFPMGCYGHRSQKPSLCFGTSSWLESLSSKLTLKDKERIKKNKEDPKKAMVIRTISKRGSISVRQGGPGMKDSAAYPRKFAKKIHKEHTASMEEATSSGAFTSGPAVDNTQKPLKGPFRWRHARLAGLKEFLLERIADGSYRPILTHGLGEFD</sequence>
<reference evidence="2" key="1">
    <citation type="submission" date="2022-10" db="EMBL/GenBank/DDBJ databases">
        <authorList>
            <person name="Chen Y."/>
            <person name="Dougan E. K."/>
            <person name="Chan C."/>
            <person name="Rhodes N."/>
            <person name="Thang M."/>
        </authorList>
    </citation>
    <scope>NUCLEOTIDE SEQUENCE</scope>
</reference>
<dbReference type="AlphaFoldDB" id="A0A9P1GBW6"/>
<dbReference type="EMBL" id="CAMXCT010004101">
    <property type="protein sequence ID" value="CAI4007660.1"/>
    <property type="molecule type" value="Genomic_DNA"/>
</dbReference>
<keyword evidence="4" id="KW-1185">Reference proteome</keyword>
<protein>
    <submittedName>
        <fullName evidence="2">Uncharacterized protein</fullName>
    </submittedName>
</protein>